<reference evidence="2 3" key="1">
    <citation type="submission" date="2019-09" db="EMBL/GenBank/DDBJ databases">
        <title>Genome sequencing of strain KACC 19322.</title>
        <authorList>
            <person name="Heo J."/>
            <person name="Kim S.-J."/>
            <person name="Kim J.-S."/>
            <person name="Hong S.-B."/>
            <person name="Kwon S.-W."/>
        </authorList>
    </citation>
    <scope>NUCLEOTIDE SEQUENCE [LARGE SCALE GENOMIC DNA]</scope>
    <source>
        <strain evidence="2 3">KACC 19322</strain>
    </source>
</reference>
<dbReference type="GO" id="GO:0003700">
    <property type="term" value="F:DNA-binding transcription factor activity"/>
    <property type="evidence" value="ECO:0007669"/>
    <property type="project" value="InterPro"/>
</dbReference>
<sequence>MTRLVPRLDAEESAAWLSLVALLELLPSALDSQLQRDSELTHFEFAVLSFLRFSPDATLRMSDLAAGTNATLPRLSHVVSRLEKRGLVRRSPCAEDRRATNATLTDEGRRELIRATPGHIALVRQVVIEPLSREQLAQLADIATTIGRALDPEQRFTTLMDASPRP</sequence>
<evidence type="ECO:0000259" key="1">
    <source>
        <dbReference type="PROSITE" id="PS50995"/>
    </source>
</evidence>
<dbReference type="PANTHER" id="PTHR33164">
    <property type="entry name" value="TRANSCRIPTIONAL REGULATOR, MARR FAMILY"/>
    <property type="match status" value="1"/>
</dbReference>
<dbReference type="GO" id="GO:0006950">
    <property type="term" value="P:response to stress"/>
    <property type="evidence" value="ECO:0007669"/>
    <property type="project" value="TreeGrafter"/>
</dbReference>
<evidence type="ECO:0000313" key="2">
    <source>
        <dbReference type="EMBL" id="QEO10449.1"/>
    </source>
</evidence>
<dbReference type="EMBL" id="CP043504">
    <property type="protein sequence ID" value="QEO10449.1"/>
    <property type="molecule type" value="Genomic_DNA"/>
</dbReference>
<dbReference type="KEGG" id="lyk:FLP23_10780"/>
<name>A0A5C1YBE0_9MICO</name>
<dbReference type="RefSeq" id="WP_149325866.1">
    <property type="nucleotide sequence ID" value="NZ_CP043504.1"/>
</dbReference>
<protein>
    <submittedName>
        <fullName evidence="2">MarR family transcriptional regulator</fullName>
    </submittedName>
</protein>
<dbReference type="Pfam" id="PF12802">
    <property type="entry name" value="MarR_2"/>
    <property type="match status" value="1"/>
</dbReference>
<dbReference type="SMART" id="SM00347">
    <property type="entry name" value="HTH_MARR"/>
    <property type="match status" value="1"/>
</dbReference>
<dbReference type="InterPro" id="IPR036388">
    <property type="entry name" value="WH-like_DNA-bd_sf"/>
</dbReference>
<gene>
    <name evidence="2" type="ORF">FLP23_10780</name>
</gene>
<dbReference type="PRINTS" id="PR00598">
    <property type="entry name" value="HTHMARR"/>
</dbReference>
<accession>A0A5C1YBE0</accession>
<dbReference type="InterPro" id="IPR039422">
    <property type="entry name" value="MarR/SlyA-like"/>
</dbReference>
<dbReference type="AlphaFoldDB" id="A0A5C1YBE0"/>
<dbReference type="PROSITE" id="PS50995">
    <property type="entry name" value="HTH_MARR_2"/>
    <property type="match status" value="1"/>
</dbReference>
<proteinExistence type="predicted"/>
<dbReference type="OrthoDB" id="8635520at2"/>
<dbReference type="InterPro" id="IPR000835">
    <property type="entry name" value="HTH_MarR-typ"/>
</dbReference>
<dbReference type="PANTHER" id="PTHR33164:SF99">
    <property type="entry name" value="MARR FAMILY REGULATORY PROTEIN"/>
    <property type="match status" value="1"/>
</dbReference>
<feature type="domain" description="HTH marR-type" evidence="1">
    <location>
        <begin position="1"/>
        <end position="148"/>
    </location>
</feature>
<dbReference type="SUPFAM" id="SSF46785">
    <property type="entry name" value="Winged helix' DNA-binding domain"/>
    <property type="match status" value="1"/>
</dbReference>
<evidence type="ECO:0000313" key="3">
    <source>
        <dbReference type="Proteomes" id="UP000322159"/>
    </source>
</evidence>
<dbReference type="Proteomes" id="UP000322159">
    <property type="component" value="Chromosome"/>
</dbReference>
<dbReference type="InterPro" id="IPR036390">
    <property type="entry name" value="WH_DNA-bd_sf"/>
</dbReference>
<keyword evidence="3" id="KW-1185">Reference proteome</keyword>
<organism evidence="2 3">
    <name type="scientific">Protaetiibacter larvae</name>
    <dbReference type="NCBI Taxonomy" id="2592654"/>
    <lineage>
        <taxon>Bacteria</taxon>
        <taxon>Bacillati</taxon>
        <taxon>Actinomycetota</taxon>
        <taxon>Actinomycetes</taxon>
        <taxon>Micrococcales</taxon>
        <taxon>Microbacteriaceae</taxon>
        <taxon>Protaetiibacter</taxon>
    </lineage>
</organism>
<dbReference type="Gene3D" id="1.10.10.10">
    <property type="entry name" value="Winged helix-like DNA-binding domain superfamily/Winged helix DNA-binding domain"/>
    <property type="match status" value="1"/>
</dbReference>